<feature type="domain" description="GRF-like zinc ribbon" evidence="1">
    <location>
        <begin position="13"/>
        <end position="52"/>
    </location>
</feature>
<keyword evidence="3" id="KW-1185">Reference proteome</keyword>
<protein>
    <recommendedName>
        <fullName evidence="1">GRF-like zinc ribbon domain-containing protein</fullName>
    </recommendedName>
</protein>
<proteinExistence type="predicted"/>
<dbReference type="AlphaFoldDB" id="A0A8J8WDG5"/>
<name>A0A8J8WDG5_9EURO</name>
<dbReference type="Pfam" id="PF23549">
    <property type="entry name" value="Zn_ribbon_GRF_2"/>
    <property type="match status" value="1"/>
</dbReference>
<dbReference type="Proteomes" id="UP000631181">
    <property type="component" value="Unassembled WGS sequence"/>
</dbReference>
<evidence type="ECO:0000259" key="1">
    <source>
        <dbReference type="Pfam" id="PF23549"/>
    </source>
</evidence>
<sequence>MTMQHLERPTSGWNCSQCGLPGVRVSSRLDSSQGGIGRAYYKCVPCNRSLGACPCTTPGDRITATCPCGERRGSDSSIQGEDLPLGVSMISAGGRKNSATLYNPDMGFDEDWEANCSPGFMVKRFKASAKEFLPH</sequence>
<reference evidence="2" key="1">
    <citation type="journal article" date="2020" name="Front. Microbiol.">
        <title>Gene regulatory networks of Penicillium echinulatum 2HH and Penicillium oxalicum 114-2 inferred by a computational biology approach.</title>
        <authorList>
            <person name="Lenz A.R."/>
            <person name="Galan-Vasquez E."/>
            <person name="Balbinot E."/>
            <person name="De Abreu F.P."/>
            <person name="De Oliveira N.S."/>
            <person name="Da Rosa L.O."/>
            <person name="De Avila E Silva S."/>
            <person name="Camassola M."/>
            <person name="Dillon A.J.P."/>
            <person name="Perez-Rueda E."/>
        </authorList>
    </citation>
    <scope>NUCLEOTIDE SEQUENCE</scope>
    <source>
        <strain evidence="2">S1M29</strain>
    </source>
</reference>
<organism evidence="2 3">
    <name type="scientific">Penicillium ucsense</name>
    <dbReference type="NCBI Taxonomy" id="2839758"/>
    <lineage>
        <taxon>Eukaryota</taxon>
        <taxon>Fungi</taxon>
        <taxon>Dikarya</taxon>
        <taxon>Ascomycota</taxon>
        <taxon>Pezizomycotina</taxon>
        <taxon>Eurotiomycetes</taxon>
        <taxon>Eurotiomycetidae</taxon>
        <taxon>Eurotiales</taxon>
        <taxon>Aspergillaceae</taxon>
        <taxon>Penicillium</taxon>
    </lineage>
</organism>
<dbReference type="OrthoDB" id="4313887at2759"/>
<evidence type="ECO:0000313" key="3">
    <source>
        <dbReference type="Proteomes" id="UP000631181"/>
    </source>
</evidence>
<dbReference type="InterPro" id="IPR056444">
    <property type="entry name" value="Zn_ribbon_GRF_2"/>
</dbReference>
<evidence type="ECO:0000313" key="2">
    <source>
        <dbReference type="EMBL" id="KAF7720018.1"/>
    </source>
</evidence>
<dbReference type="EMBL" id="WIWV01000002">
    <property type="protein sequence ID" value="KAF7720018.1"/>
    <property type="molecule type" value="Genomic_DNA"/>
</dbReference>
<comment type="caution">
    <text evidence="2">The sequence shown here is derived from an EMBL/GenBank/DDBJ whole genome shotgun (WGS) entry which is preliminary data.</text>
</comment>
<gene>
    <name evidence="2" type="ORF">PECM_003337</name>
</gene>
<accession>A0A8J8WDG5</accession>